<comment type="similarity">
    <text evidence="1 2">Belongs to the anti-sigma-factor antagonist family.</text>
</comment>
<protein>
    <recommendedName>
        <fullName evidence="2">Anti-sigma factor antagonist</fullName>
    </recommendedName>
</protein>
<evidence type="ECO:0000259" key="3">
    <source>
        <dbReference type="PROSITE" id="PS50801"/>
    </source>
</evidence>
<sequence>MNGRDGFAVVRRSEGDAVVLSVTGAVDEVTAPSLATHLDVVLTAQPPVLVVDLTAVEFMSSAGMNLLLETQRLTAPTPTTMRVAAAGTATSRPMRIIGLDRILELYSTVGDALRGQQD</sequence>
<dbReference type="PANTHER" id="PTHR33495">
    <property type="entry name" value="ANTI-SIGMA FACTOR ANTAGONIST TM_1081-RELATED-RELATED"/>
    <property type="match status" value="1"/>
</dbReference>
<name>A0ABY3VRF2_9MYCO</name>
<reference evidence="4" key="1">
    <citation type="submission" date="2022-08" db="EMBL/GenBank/DDBJ databases">
        <title>Whole genome sequencing of non-tuberculosis mycobacteria type-strains.</title>
        <authorList>
            <person name="Igarashi Y."/>
            <person name="Osugi A."/>
            <person name="Mitarai S."/>
        </authorList>
    </citation>
    <scope>NUCLEOTIDE SEQUENCE</scope>
    <source>
        <strain evidence="4">DSM 45127</strain>
    </source>
</reference>
<dbReference type="CDD" id="cd07043">
    <property type="entry name" value="STAS_anti-anti-sigma_factors"/>
    <property type="match status" value="1"/>
</dbReference>
<dbReference type="PANTHER" id="PTHR33495:SF13">
    <property type="entry name" value="ANTI-SIGMA-F FACTOR ANTAGONIST RSFB"/>
    <property type="match status" value="1"/>
</dbReference>
<proteinExistence type="inferred from homology"/>
<organism evidence="4 5">
    <name type="scientific">Mycobacterium paraterrae</name>
    <dbReference type="NCBI Taxonomy" id="577492"/>
    <lineage>
        <taxon>Bacteria</taxon>
        <taxon>Bacillati</taxon>
        <taxon>Actinomycetota</taxon>
        <taxon>Actinomycetes</taxon>
        <taxon>Mycobacteriales</taxon>
        <taxon>Mycobacteriaceae</taxon>
        <taxon>Mycobacterium</taxon>
    </lineage>
</organism>
<dbReference type="InterPro" id="IPR002645">
    <property type="entry name" value="STAS_dom"/>
</dbReference>
<accession>A0ABY3VRF2</accession>
<dbReference type="Gene3D" id="3.30.750.24">
    <property type="entry name" value="STAS domain"/>
    <property type="match status" value="1"/>
</dbReference>
<dbReference type="NCBIfam" id="TIGR00377">
    <property type="entry name" value="ant_ant_sig"/>
    <property type="match status" value="1"/>
</dbReference>
<keyword evidence="5" id="KW-1185">Reference proteome</keyword>
<evidence type="ECO:0000313" key="5">
    <source>
        <dbReference type="Proteomes" id="UP001055336"/>
    </source>
</evidence>
<dbReference type="InterPro" id="IPR036513">
    <property type="entry name" value="STAS_dom_sf"/>
</dbReference>
<dbReference type="SUPFAM" id="SSF52091">
    <property type="entry name" value="SpoIIaa-like"/>
    <property type="match status" value="1"/>
</dbReference>
<evidence type="ECO:0000313" key="4">
    <source>
        <dbReference type="EMBL" id="UMB72029.1"/>
    </source>
</evidence>
<feature type="domain" description="STAS" evidence="3">
    <location>
        <begin position="7"/>
        <end position="116"/>
    </location>
</feature>
<dbReference type="RefSeq" id="WP_240263756.1">
    <property type="nucleotide sequence ID" value="NZ_CP092488.2"/>
</dbReference>
<dbReference type="Proteomes" id="UP001055336">
    <property type="component" value="Chromosome"/>
</dbReference>
<dbReference type="Pfam" id="PF01740">
    <property type="entry name" value="STAS"/>
    <property type="match status" value="1"/>
</dbReference>
<dbReference type="PROSITE" id="PS50801">
    <property type="entry name" value="STAS"/>
    <property type="match status" value="1"/>
</dbReference>
<evidence type="ECO:0000256" key="1">
    <source>
        <dbReference type="ARBA" id="ARBA00009013"/>
    </source>
</evidence>
<evidence type="ECO:0000256" key="2">
    <source>
        <dbReference type="RuleBase" id="RU003749"/>
    </source>
</evidence>
<dbReference type="EMBL" id="CP092488">
    <property type="protein sequence ID" value="UMB72029.1"/>
    <property type="molecule type" value="Genomic_DNA"/>
</dbReference>
<dbReference type="InterPro" id="IPR003658">
    <property type="entry name" value="Anti-sigma_ant"/>
</dbReference>
<gene>
    <name evidence="4" type="ORF">MKK62_12865</name>
</gene>